<sequence>MKKQLLMLLTISIFALKLSAQQKVKDGTITGGNLPNKDALLELESNNKGLLHVRVALIETTNPSPLTAHVAGMMVYNTAISKDVVPGIYYNDGTKWVKNSKGDTGATGPQGPIGLTGATGPQGVPGVKGNTGDTGPQGPIGVTGATGPQGIPGVKGDTGAQGPIGLTGATGPQGIPGVKGDTGAQGPIGLTGATGPQGAPGINGTNGVDGVKGDKGDTGAQGPIGLTGATGPQGTPGINGTNGVDGAKGDKGDTGAQGPIGLTGATGPQGAPGINGTNGVDGAKGDKGDTGAQGPIGLTGATGPQGAPGINGTNGVDGAQGPIGLTGATGPQGTPGINGTNGVDGAQGPQGIQGPKGDPGANGQGGVSQAGTGINITGTGTTADPYIINNTIVDKDNQTITDFSLDNTTKILTLTLERGNTKTVDLTALTNSTADNGLTKTGVNTQLGGTLIKPTTIETDVTNTLALTGLQTGAATDNIVVAGAGGVLKTIPASTLSTEPWNVQETSNKAVVNTENIYQNGKVSIGSTNATPTTTKQLEVVGDFKTETAVGGRAVGLETNFQGSGVSILYNADNLTAPTDMAMIQVHSNSLHQIAQSPTNLGAVQIAPGTVEYRTGNWGLTNGVSLHHMDKDQTFLMNEAGTPNVDRAQLTLSRASGINFSFNNNAGVATGNYTFPRVNGTAGQALVAGGITGGQLEWKNVNDLVTSSEPLQIQGTTTKATLNDDNVYQKGNLAVGDFTGTTSTKNFEVKGDVKMVTKTQDANGMYHSIETNIDGATNIALVDDLANPQKYNVLSLSKSTTQSFLMDNAAASRYILNHATADGQLSQVFSVNNGTGQNLQLSNLILTAPGANGNIGAALGTSDYPNDFNGAISTSSATGTQLVSNYLTNTKGNGLNVDREKGVGINSFLTPTSNGYLANYYFPKNNGAPGQVLVTDGTVPTMTNFAQLSWADASTLTAMPKFFYAPTVVLPAGSVGVSTNAADDIYYDAGTEIYTVKLYSIYQRQFGMVGDVAGTSRTAIKSASATTLPLFPVTGLEYFVTYFDNTVFDPASITLDDNGVMTYKVLPTATVTAKTYMNIAFKVK</sequence>
<organism evidence="4 5">
    <name type="scientific">Pedobacter punctiformis</name>
    <dbReference type="NCBI Taxonomy" id="3004097"/>
    <lineage>
        <taxon>Bacteria</taxon>
        <taxon>Pseudomonadati</taxon>
        <taxon>Bacteroidota</taxon>
        <taxon>Sphingobacteriia</taxon>
        <taxon>Sphingobacteriales</taxon>
        <taxon>Sphingobacteriaceae</taxon>
        <taxon>Pedobacter</taxon>
    </lineage>
</organism>
<evidence type="ECO:0000256" key="3">
    <source>
        <dbReference type="SAM" id="SignalP"/>
    </source>
</evidence>
<name>A0ABT4LD92_9SPHI</name>
<feature type="compositionally biased region" description="Polar residues" evidence="2">
    <location>
        <begin position="329"/>
        <end position="341"/>
    </location>
</feature>
<dbReference type="RefSeq" id="WP_269428190.1">
    <property type="nucleotide sequence ID" value="NZ_JAPWGM010000005.1"/>
</dbReference>
<proteinExistence type="predicted"/>
<keyword evidence="1" id="KW-0677">Repeat</keyword>
<evidence type="ECO:0008006" key="6">
    <source>
        <dbReference type="Google" id="ProtNLM"/>
    </source>
</evidence>
<evidence type="ECO:0000313" key="5">
    <source>
        <dbReference type="Proteomes" id="UP001144347"/>
    </source>
</evidence>
<reference evidence="4" key="1">
    <citation type="submission" date="2022-12" db="EMBL/GenBank/DDBJ databases">
        <title>Genome sequence of HCMS5-2.</title>
        <authorList>
            <person name="Woo H."/>
        </authorList>
    </citation>
    <scope>NUCLEOTIDE SEQUENCE</scope>
    <source>
        <strain evidence="4">HCMS5-2</strain>
    </source>
</reference>
<feature type="region of interest" description="Disordered" evidence="2">
    <location>
        <begin position="99"/>
        <end position="221"/>
    </location>
</feature>
<evidence type="ECO:0000256" key="1">
    <source>
        <dbReference type="ARBA" id="ARBA00022737"/>
    </source>
</evidence>
<feature type="signal peptide" evidence="3">
    <location>
        <begin position="1"/>
        <end position="20"/>
    </location>
</feature>
<evidence type="ECO:0000256" key="2">
    <source>
        <dbReference type="SAM" id="MobiDB-lite"/>
    </source>
</evidence>
<evidence type="ECO:0000313" key="4">
    <source>
        <dbReference type="EMBL" id="MCZ4245133.1"/>
    </source>
</evidence>
<dbReference type="PANTHER" id="PTHR37456">
    <property type="entry name" value="SI:CH211-266K2.1"/>
    <property type="match status" value="1"/>
</dbReference>
<dbReference type="InterPro" id="IPR008160">
    <property type="entry name" value="Collagen"/>
</dbReference>
<dbReference type="EMBL" id="JAPWGM010000005">
    <property type="protein sequence ID" value="MCZ4245133.1"/>
    <property type="molecule type" value="Genomic_DNA"/>
</dbReference>
<feature type="region of interest" description="Disordered" evidence="2">
    <location>
        <begin position="244"/>
        <end position="373"/>
    </location>
</feature>
<keyword evidence="5" id="KW-1185">Reference proteome</keyword>
<accession>A0ABT4LD92</accession>
<dbReference type="Pfam" id="PF01391">
    <property type="entry name" value="Collagen"/>
    <property type="match status" value="2"/>
</dbReference>
<keyword evidence="3" id="KW-0732">Signal</keyword>
<feature type="chain" id="PRO_5047019484" description="Collagen triple helix repeat-containing protein" evidence="3">
    <location>
        <begin position="21"/>
        <end position="1084"/>
    </location>
</feature>
<protein>
    <recommendedName>
        <fullName evidence="6">Collagen triple helix repeat-containing protein</fullName>
    </recommendedName>
</protein>
<comment type="caution">
    <text evidence="4">The sequence shown here is derived from an EMBL/GenBank/DDBJ whole genome shotgun (WGS) entry which is preliminary data.</text>
</comment>
<gene>
    <name evidence="4" type="ORF">O0955_14060</name>
</gene>
<dbReference type="InterPro" id="IPR050938">
    <property type="entry name" value="Collagen_Structural_Proteins"/>
</dbReference>
<dbReference type="Proteomes" id="UP001144347">
    <property type="component" value="Unassembled WGS sequence"/>
</dbReference>
<dbReference type="PANTHER" id="PTHR37456:SF3">
    <property type="entry name" value="COLLAGEN ALPHA-1(XXV) CHAIN"/>
    <property type="match status" value="1"/>
</dbReference>